<evidence type="ECO:0000313" key="2">
    <source>
        <dbReference type="EMBL" id="EFJ14594.1"/>
    </source>
</evidence>
<evidence type="ECO:0000313" key="3">
    <source>
        <dbReference type="Proteomes" id="UP000001514"/>
    </source>
</evidence>
<feature type="region of interest" description="Disordered" evidence="1">
    <location>
        <begin position="116"/>
        <end position="147"/>
    </location>
</feature>
<dbReference type="Gramene" id="EFJ14594">
    <property type="protein sequence ID" value="EFJ14594"/>
    <property type="gene ID" value="SELMODRAFT_423674"/>
</dbReference>
<dbReference type="AlphaFoldDB" id="D8SMH0"/>
<protein>
    <submittedName>
        <fullName evidence="2">Uncharacterized protein</fullName>
    </submittedName>
</protein>
<reference evidence="2 3" key="1">
    <citation type="journal article" date="2011" name="Science">
        <title>The Selaginella genome identifies genetic changes associated with the evolution of vascular plants.</title>
        <authorList>
            <person name="Banks J.A."/>
            <person name="Nishiyama T."/>
            <person name="Hasebe M."/>
            <person name="Bowman J.L."/>
            <person name="Gribskov M."/>
            <person name="dePamphilis C."/>
            <person name="Albert V.A."/>
            <person name="Aono N."/>
            <person name="Aoyama T."/>
            <person name="Ambrose B.A."/>
            <person name="Ashton N.W."/>
            <person name="Axtell M.J."/>
            <person name="Barker E."/>
            <person name="Barker M.S."/>
            <person name="Bennetzen J.L."/>
            <person name="Bonawitz N.D."/>
            <person name="Chapple C."/>
            <person name="Cheng C."/>
            <person name="Correa L.G."/>
            <person name="Dacre M."/>
            <person name="DeBarry J."/>
            <person name="Dreyer I."/>
            <person name="Elias M."/>
            <person name="Engstrom E.M."/>
            <person name="Estelle M."/>
            <person name="Feng L."/>
            <person name="Finet C."/>
            <person name="Floyd S.K."/>
            <person name="Frommer W.B."/>
            <person name="Fujita T."/>
            <person name="Gramzow L."/>
            <person name="Gutensohn M."/>
            <person name="Harholt J."/>
            <person name="Hattori M."/>
            <person name="Heyl A."/>
            <person name="Hirai T."/>
            <person name="Hiwatashi Y."/>
            <person name="Ishikawa M."/>
            <person name="Iwata M."/>
            <person name="Karol K.G."/>
            <person name="Koehler B."/>
            <person name="Kolukisaoglu U."/>
            <person name="Kubo M."/>
            <person name="Kurata T."/>
            <person name="Lalonde S."/>
            <person name="Li K."/>
            <person name="Li Y."/>
            <person name="Litt A."/>
            <person name="Lyons E."/>
            <person name="Manning G."/>
            <person name="Maruyama T."/>
            <person name="Michael T.P."/>
            <person name="Mikami K."/>
            <person name="Miyazaki S."/>
            <person name="Morinaga S."/>
            <person name="Murata T."/>
            <person name="Mueller-Roeber B."/>
            <person name="Nelson D.R."/>
            <person name="Obara M."/>
            <person name="Oguri Y."/>
            <person name="Olmstead R.G."/>
            <person name="Onodera N."/>
            <person name="Petersen B.L."/>
            <person name="Pils B."/>
            <person name="Prigge M."/>
            <person name="Rensing S.A."/>
            <person name="Riano-Pachon D.M."/>
            <person name="Roberts A.W."/>
            <person name="Sato Y."/>
            <person name="Scheller H.V."/>
            <person name="Schulz B."/>
            <person name="Schulz C."/>
            <person name="Shakirov E.V."/>
            <person name="Shibagaki N."/>
            <person name="Shinohara N."/>
            <person name="Shippen D.E."/>
            <person name="Soerensen I."/>
            <person name="Sotooka R."/>
            <person name="Sugimoto N."/>
            <person name="Sugita M."/>
            <person name="Sumikawa N."/>
            <person name="Tanurdzic M."/>
            <person name="Theissen G."/>
            <person name="Ulvskov P."/>
            <person name="Wakazuki S."/>
            <person name="Weng J.K."/>
            <person name="Willats W.W."/>
            <person name="Wipf D."/>
            <person name="Wolf P.G."/>
            <person name="Yang L."/>
            <person name="Zimmer A.D."/>
            <person name="Zhu Q."/>
            <person name="Mitros T."/>
            <person name="Hellsten U."/>
            <person name="Loque D."/>
            <person name="Otillar R."/>
            <person name="Salamov A."/>
            <person name="Schmutz J."/>
            <person name="Shapiro H."/>
            <person name="Lindquist E."/>
            <person name="Lucas S."/>
            <person name="Rokhsar D."/>
            <person name="Grigoriev I.V."/>
        </authorList>
    </citation>
    <scope>NUCLEOTIDE SEQUENCE [LARGE SCALE GENOMIC DNA]</scope>
</reference>
<dbReference type="HOGENOM" id="CLU_1290905_0_0_1"/>
<keyword evidence="3" id="KW-1185">Reference proteome</keyword>
<dbReference type="EMBL" id="GL377627">
    <property type="protein sequence ID" value="EFJ14594.1"/>
    <property type="molecule type" value="Genomic_DNA"/>
</dbReference>
<accession>D8SMH0</accession>
<name>D8SMH0_SELML</name>
<dbReference type="KEGG" id="smo:SELMODRAFT_423674"/>
<sequence length="214" mass="23711">MAGAQVQSLPGRVILGCCVFFFRARQAPRHCNYNICRVIEWSALEVDWDEENNALRSSSIERNAGWLFWLGFIGFTGALKRKNLASRWTKGYRWKWATAHPESSLSSALQVLSSSSSPLQALPGDSEGSSSGFRKTPAQDGKVGGSLTRGYKHPERFELVRLHSSMESWSVWSRSCLDAHGSVQLGSFEHHVHAAGEAMGDGFLSGQLLRARRV</sequence>
<organism evidence="3">
    <name type="scientific">Selaginella moellendorffii</name>
    <name type="common">Spikemoss</name>
    <dbReference type="NCBI Taxonomy" id="88036"/>
    <lineage>
        <taxon>Eukaryota</taxon>
        <taxon>Viridiplantae</taxon>
        <taxon>Streptophyta</taxon>
        <taxon>Embryophyta</taxon>
        <taxon>Tracheophyta</taxon>
        <taxon>Lycopodiopsida</taxon>
        <taxon>Selaginellales</taxon>
        <taxon>Selaginellaceae</taxon>
        <taxon>Selaginella</taxon>
    </lineage>
</organism>
<proteinExistence type="predicted"/>
<gene>
    <name evidence="2" type="ORF">SELMODRAFT_423674</name>
</gene>
<evidence type="ECO:0000256" key="1">
    <source>
        <dbReference type="SAM" id="MobiDB-lite"/>
    </source>
</evidence>
<dbReference type="Proteomes" id="UP000001514">
    <property type="component" value="Unassembled WGS sequence"/>
</dbReference>
<dbReference type="InParanoid" id="D8SMH0"/>